<name>A0A6J8AB19_MYTCO</name>
<keyword evidence="3" id="KW-1185">Reference proteome</keyword>
<proteinExistence type="predicted"/>
<dbReference type="AlphaFoldDB" id="A0A6J8AB19"/>
<dbReference type="Proteomes" id="UP000507470">
    <property type="component" value="Unassembled WGS sequence"/>
</dbReference>
<dbReference type="OrthoDB" id="6067414at2759"/>
<feature type="transmembrane region" description="Helical" evidence="1">
    <location>
        <begin position="857"/>
        <end position="877"/>
    </location>
</feature>
<keyword evidence="1" id="KW-0472">Membrane</keyword>
<sequence>MLMQIDDQYECNKVPGCHWDVYSQGICTNNSLIPERIKASVSLPCLGLYSNQTFSEDDVIKQFNDLLMNDIPSLNKTMMQLSMVQDNTLIGRQIKVVLQGRVTSLPVSEIWRNIQQLIEGRQNVSVNGIGYHIMVHPVTYQQFTNMYISLTVDGFDADSLIQDHPLDGREEIRHAVIEVAKSYLRPQIVKSIGDFKFIMDEVTFSVDSSYDNSIDLRSEYDILQKAVTNGKVNVTVFDQAYDVKYVFFIGSFDHLCPRRCDEGTQSTCSIIPGCDWSNTGQCLSDVVFPERKTVNVVLPCIDIRKLSDPEKNYLLSKTTQYFTKYLKTKTLSTVVTSVHHQKDSPNHIVINLQATSRSPPLSVLYKDTEQWLKDKTLDLSFNNYTLLGRSSNDFTSISVALEFSNINFTELSIYKRMDWIKEISSRLKLILSDGISVDNEWLTLNYSIFDIRKSNNISYHIDLDKDLEKIQTFINLGGLTFHSQSTPITPHNILTNGNIDCHICNLTTQICKMERKCFLQGKWDVKFCNAIKNPDKFTYEVLLPCNQTQTLTVDEKKESEKILYNKVLKLLHPAGQHIINSVHIQQKGVTIKLQTSPLYPYLERYAETLQQQVDFRTGFNFGPQNKTTVLVPRHAEDFTNVEITLDFGSIDFDAIVNSGLASYSQISSLLNRKINFFLLGEIVQTYQVRTIEKDYIMFSLKKRYDSQIELSREITKLKNLVDAGVFDIDINYIRPVTATRMSVQGTFDELCDNLAAQSTGPVIYTLPTVASNASIHQIPVAMIPVPSILVLYNRSTASIPSLQTVIDTMYVDVCFIEMKKSPVTMESFSWNTCSFNTPLKDNTIKTERSNPDYIGPVQWTIIGVGGIFILALALWAIQGIHEMSKKNKSEESAPQNCSIEDTE</sequence>
<evidence type="ECO:0000313" key="2">
    <source>
        <dbReference type="EMBL" id="CAC5364285.1"/>
    </source>
</evidence>
<keyword evidence="1" id="KW-1133">Transmembrane helix</keyword>
<protein>
    <submittedName>
        <fullName evidence="2">Uncharacterized protein</fullName>
    </submittedName>
</protein>
<evidence type="ECO:0000313" key="3">
    <source>
        <dbReference type="Proteomes" id="UP000507470"/>
    </source>
</evidence>
<dbReference type="EMBL" id="CACVKT020000963">
    <property type="protein sequence ID" value="CAC5364285.1"/>
    <property type="molecule type" value="Genomic_DNA"/>
</dbReference>
<keyword evidence="1" id="KW-0812">Transmembrane</keyword>
<reference evidence="2 3" key="1">
    <citation type="submission" date="2020-06" db="EMBL/GenBank/DDBJ databases">
        <authorList>
            <person name="Li R."/>
            <person name="Bekaert M."/>
        </authorList>
    </citation>
    <scope>NUCLEOTIDE SEQUENCE [LARGE SCALE GENOMIC DNA]</scope>
    <source>
        <strain evidence="3">wild</strain>
    </source>
</reference>
<accession>A0A6J8AB19</accession>
<gene>
    <name evidence="2" type="ORF">MCOR_5387</name>
</gene>
<organism evidence="2 3">
    <name type="scientific">Mytilus coruscus</name>
    <name type="common">Sea mussel</name>
    <dbReference type="NCBI Taxonomy" id="42192"/>
    <lineage>
        <taxon>Eukaryota</taxon>
        <taxon>Metazoa</taxon>
        <taxon>Spiralia</taxon>
        <taxon>Lophotrochozoa</taxon>
        <taxon>Mollusca</taxon>
        <taxon>Bivalvia</taxon>
        <taxon>Autobranchia</taxon>
        <taxon>Pteriomorphia</taxon>
        <taxon>Mytilida</taxon>
        <taxon>Mytiloidea</taxon>
        <taxon>Mytilidae</taxon>
        <taxon>Mytilinae</taxon>
        <taxon>Mytilus</taxon>
    </lineage>
</organism>
<evidence type="ECO:0000256" key="1">
    <source>
        <dbReference type="SAM" id="Phobius"/>
    </source>
</evidence>